<evidence type="ECO:0000313" key="2">
    <source>
        <dbReference type="Proteomes" id="UP000634136"/>
    </source>
</evidence>
<sequence>MEHLVKTLINQSQVALPSNTELNPRSDSKKHCKAITLTSEKQIEGNLGTEEVDKEPIEEATITEECFEVCLVNDVVHNLANDDEFKYHPIEPSKSSLSFNAKLDTDDFVMNLPSLVQCQNFMVAKLLHLLSDKLMTYLVAGGETTRIQGNTMEHEKEN</sequence>
<gene>
    <name evidence="1" type="ORF">G2W53_021824</name>
</gene>
<accession>A0A834TKW6</accession>
<protein>
    <submittedName>
        <fullName evidence="1">Uncharacterized protein</fullName>
    </submittedName>
</protein>
<dbReference type="EMBL" id="JAAIUW010000007">
    <property type="protein sequence ID" value="KAF7823680.1"/>
    <property type="molecule type" value="Genomic_DNA"/>
</dbReference>
<proteinExistence type="predicted"/>
<dbReference type="AlphaFoldDB" id="A0A834TKW6"/>
<organism evidence="1 2">
    <name type="scientific">Senna tora</name>
    <dbReference type="NCBI Taxonomy" id="362788"/>
    <lineage>
        <taxon>Eukaryota</taxon>
        <taxon>Viridiplantae</taxon>
        <taxon>Streptophyta</taxon>
        <taxon>Embryophyta</taxon>
        <taxon>Tracheophyta</taxon>
        <taxon>Spermatophyta</taxon>
        <taxon>Magnoliopsida</taxon>
        <taxon>eudicotyledons</taxon>
        <taxon>Gunneridae</taxon>
        <taxon>Pentapetalae</taxon>
        <taxon>rosids</taxon>
        <taxon>fabids</taxon>
        <taxon>Fabales</taxon>
        <taxon>Fabaceae</taxon>
        <taxon>Caesalpinioideae</taxon>
        <taxon>Cassia clade</taxon>
        <taxon>Senna</taxon>
    </lineage>
</organism>
<name>A0A834TKW6_9FABA</name>
<comment type="caution">
    <text evidence="1">The sequence shown here is derived from an EMBL/GenBank/DDBJ whole genome shotgun (WGS) entry which is preliminary data.</text>
</comment>
<dbReference type="Proteomes" id="UP000634136">
    <property type="component" value="Unassembled WGS sequence"/>
</dbReference>
<reference evidence="1" key="1">
    <citation type="submission" date="2020-09" db="EMBL/GenBank/DDBJ databases">
        <title>Genome-Enabled Discovery of Anthraquinone Biosynthesis in Senna tora.</title>
        <authorList>
            <person name="Kang S.-H."/>
            <person name="Pandey R.P."/>
            <person name="Lee C.-M."/>
            <person name="Sim J.-S."/>
            <person name="Jeong J.-T."/>
            <person name="Choi B.-S."/>
            <person name="Jung M."/>
            <person name="Ginzburg D."/>
            <person name="Zhao K."/>
            <person name="Won S.Y."/>
            <person name="Oh T.-J."/>
            <person name="Yu Y."/>
            <person name="Kim N.-H."/>
            <person name="Lee O.R."/>
            <person name="Lee T.-H."/>
            <person name="Bashyal P."/>
            <person name="Kim T.-S."/>
            <person name="Lee W.-H."/>
            <person name="Kawkins C."/>
            <person name="Kim C.-K."/>
            <person name="Kim J.S."/>
            <person name="Ahn B.O."/>
            <person name="Rhee S.Y."/>
            <person name="Sohng J.K."/>
        </authorList>
    </citation>
    <scope>NUCLEOTIDE SEQUENCE</scope>
    <source>
        <tissue evidence="1">Leaf</tissue>
    </source>
</reference>
<keyword evidence="2" id="KW-1185">Reference proteome</keyword>
<evidence type="ECO:0000313" key="1">
    <source>
        <dbReference type="EMBL" id="KAF7823680.1"/>
    </source>
</evidence>